<reference evidence="1" key="1">
    <citation type="submission" date="2021-01" db="EMBL/GenBank/DDBJ databases">
        <authorList>
            <person name="Corre E."/>
            <person name="Pelletier E."/>
            <person name="Niang G."/>
            <person name="Scheremetjew M."/>
            <person name="Finn R."/>
            <person name="Kale V."/>
            <person name="Holt S."/>
            <person name="Cochrane G."/>
            <person name="Meng A."/>
            <person name="Brown T."/>
            <person name="Cohen L."/>
        </authorList>
    </citation>
    <scope>NUCLEOTIDE SEQUENCE</scope>
    <source>
        <strain evidence="1">CCMP281</strain>
    </source>
</reference>
<evidence type="ECO:0008006" key="2">
    <source>
        <dbReference type="Google" id="ProtNLM"/>
    </source>
</evidence>
<organism evidence="1">
    <name type="scientific">Haptolina ericina</name>
    <dbReference type="NCBI Taxonomy" id="156174"/>
    <lineage>
        <taxon>Eukaryota</taxon>
        <taxon>Haptista</taxon>
        <taxon>Haptophyta</taxon>
        <taxon>Prymnesiophyceae</taxon>
        <taxon>Prymnesiales</taxon>
        <taxon>Prymnesiaceae</taxon>
        <taxon>Haptolina</taxon>
    </lineage>
</organism>
<evidence type="ECO:0000313" key="1">
    <source>
        <dbReference type="EMBL" id="CAE0110743.1"/>
    </source>
</evidence>
<sequence length="236" mass="25122">MAASGKLTDIASLLKDATGPEFSVPQDSELRAQLFGSWKLLAASDADASLSGSVGKWKRGLGHTQTFRKPDPMAIFSGDREALFFMELTEVVADVQKGSSSAATVKGGFEVAADGVVESYTRREVAGTVESDDCNLSQSWSCAFLGSSLRVNRLADGGLRVYDRVDAAAAESAIATLRVQNVAVNPIAAKEAVKVKVKKPEVVDNRPAWQKRVDEMDGIKRTANGTPIINHGPPTN</sequence>
<protein>
    <recommendedName>
        <fullName evidence="2">Plastid lipid-associated protein/fibrillin conserved domain-containing protein</fullName>
    </recommendedName>
</protein>
<dbReference type="EMBL" id="HBHX01020437">
    <property type="protein sequence ID" value="CAE0110743.1"/>
    <property type="molecule type" value="Transcribed_RNA"/>
</dbReference>
<accession>A0A7S3AP34</accession>
<name>A0A7S3AP34_9EUKA</name>
<dbReference type="AlphaFoldDB" id="A0A7S3AP34"/>
<proteinExistence type="predicted"/>
<gene>
    <name evidence="1" type="ORF">HERI1096_LOCUS11403</name>
</gene>